<evidence type="ECO:0000313" key="1">
    <source>
        <dbReference type="EMBL" id="BAA23397.1"/>
    </source>
</evidence>
<name>O32426_BACIU</name>
<organism evidence="1">
    <name type="scientific">Bacillus subtilis</name>
    <dbReference type="NCBI Taxonomy" id="1423"/>
    <lineage>
        <taxon>Bacteria</taxon>
        <taxon>Bacillati</taxon>
        <taxon>Bacillota</taxon>
        <taxon>Bacilli</taxon>
        <taxon>Bacillales</taxon>
        <taxon>Bacillaceae</taxon>
        <taxon>Bacillus</taxon>
    </lineage>
</organism>
<protein>
    <submittedName>
        <fullName evidence="1">YfkG</fullName>
    </submittedName>
</protein>
<dbReference type="AlphaFoldDB" id="O32426"/>
<accession>O32426</accession>
<reference evidence="1" key="1">
    <citation type="submission" date="1996-03" db="EMBL/GenBank/DDBJ databases">
        <title>Nucleotide sequence analysis of B. subtilis cromosome in 74 degree region.</title>
        <authorList>
            <person name="Sekiguchi J."/>
            <person name="Yamamoto H."/>
            <person name="Uchiyama S."/>
            <person name="Fajar A."/>
        </authorList>
    </citation>
    <scope>NUCLEOTIDE SEQUENCE</scope>
    <source>
        <strain evidence="1">AC327</strain>
    </source>
</reference>
<proteinExistence type="predicted"/>
<dbReference type="EMBL" id="D83967">
    <property type="protein sequence ID" value="BAA23397.1"/>
    <property type="molecule type" value="Genomic_DNA"/>
</dbReference>
<sequence length="45" mass="4982">MLMVAVLSVGASACFMARFAFRVLFVMASAFFRMLGHHDIPPTSF</sequence>